<feature type="compositionally biased region" description="Low complexity" evidence="6">
    <location>
        <begin position="607"/>
        <end position="621"/>
    </location>
</feature>
<dbReference type="PANTHER" id="PTHR40389:SF3">
    <property type="entry name" value="IGE-BINDING PROTEIN"/>
    <property type="match status" value="1"/>
</dbReference>
<organism evidence="8 9">
    <name type="scientific">Gallus gallus</name>
    <name type="common">Chicken</name>
    <dbReference type="NCBI Taxonomy" id="9031"/>
    <lineage>
        <taxon>Eukaryota</taxon>
        <taxon>Metazoa</taxon>
        <taxon>Chordata</taxon>
        <taxon>Craniata</taxon>
        <taxon>Vertebrata</taxon>
        <taxon>Euteleostomi</taxon>
        <taxon>Archelosauria</taxon>
        <taxon>Archosauria</taxon>
        <taxon>Dinosauria</taxon>
        <taxon>Saurischia</taxon>
        <taxon>Theropoda</taxon>
        <taxon>Coelurosauria</taxon>
        <taxon>Aves</taxon>
        <taxon>Neognathae</taxon>
        <taxon>Galloanserae</taxon>
        <taxon>Galliformes</taxon>
        <taxon>Phasianidae</taxon>
        <taxon>Phasianinae</taxon>
        <taxon>Gallus</taxon>
    </lineage>
</organism>
<protein>
    <recommendedName>
        <fullName evidence="1">Gag polyprotein</fullName>
    </recommendedName>
</protein>
<accession>A0A8V1AK09</accession>
<feature type="compositionally biased region" description="Polar residues" evidence="6">
    <location>
        <begin position="144"/>
        <end position="154"/>
    </location>
</feature>
<dbReference type="InterPro" id="IPR012344">
    <property type="entry name" value="Matrix_HIV/RSV_N"/>
</dbReference>
<dbReference type="SUPFAM" id="SSF47836">
    <property type="entry name" value="Retroviral matrix proteins"/>
    <property type="match status" value="1"/>
</dbReference>
<dbReference type="SMR" id="A0A8V1AK09"/>
<dbReference type="SUPFAM" id="SSF47353">
    <property type="entry name" value="Retrovirus capsid dimerization domain-like"/>
    <property type="match status" value="1"/>
</dbReference>
<dbReference type="InterPro" id="IPR004028">
    <property type="entry name" value="Gag_M"/>
</dbReference>
<dbReference type="SMART" id="SM00343">
    <property type="entry name" value="ZnF_C2HC"/>
    <property type="match status" value="3"/>
</dbReference>
<evidence type="ECO:0000256" key="6">
    <source>
        <dbReference type="SAM" id="MobiDB-lite"/>
    </source>
</evidence>
<dbReference type="Gene3D" id="1.10.375.10">
    <property type="entry name" value="Human Immunodeficiency Virus Type 1 Capsid Protein"/>
    <property type="match status" value="1"/>
</dbReference>
<keyword evidence="3 5" id="KW-0863">Zinc-finger</keyword>
<feature type="region of interest" description="Disordered" evidence="6">
    <location>
        <begin position="602"/>
        <end position="645"/>
    </location>
</feature>
<dbReference type="Gene3D" id="1.10.1200.30">
    <property type="match status" value="1"/>
</dbReference>
<dbReference type="InterPro" id="IPR010999">
    <property type="entry name" value="Retrovr_matrix"/>
</dbReference>
<dbReference type="Pfam" id="PF00098">
    <property type="entry name" value="zf-CCHC"/>
    <property type="match status" value="1"/>
</dbReference>
<name>A0A8V1AK09_CHICK</name>
<feature type="region of interest" description="Disordered" evidence="6">
    <location>
        <begin position="96"/>
        <end position="254"/>
    </location>
</feature>
<evidence type="ECO:0000256" key="4">
    <source>
        <dbReference type="ARBA" id="ARBA00022833"/>
    </source>
</evidence>
<dbReference type="PANTHER" id="PTHR40389">
    <property type="entry name" value="ENDOGENOUS RETROVIRUS GROUP K MEMBER 24 GAG POLYPROTEIN-RELATED"/>
    <property type="match status" value="1"/>
</dbReference>
<dbReference type="Pfam" id="PF00607">
    <property type="entry name" value="Gag_p24"/>
    <property type="match status" value="1"/>
</dbReference>
<dbReference type="Gene3D" id="1.10.150.90">
    <property type="entry name" value="Immunodeficiency lentiviruses, gag gene matrix protein p17"/>
    <property type="match status" value="1"/>
</dbReference>
<evidence type="ECO:0000313" key="9">
    <source>
        <dbReference type="Proteomes" id="UP000000539"/>
    </source>
</evidence>
<dbReference type="SUPFAM" id="SSF57756">
    <property type="entry name" value="Retrovirus zinc finger-like domains"/>
    <property type="match status" value="1"/>
</dbReference>
<dbReference type="GeneTree" id="ENSGT01150000287092"/>
<dbReference type="OMA" id="QYTLWKE"/>
<reference evidence="8" key="1">
    <citation type="submission" date="2020-11" db="EMBL/GenBank/DDBJ databases">
        <title>Gallus gallus (Chicken) genome, bGalGal1, GRCg7b, maternal haplotype autosomes + Z &amp; W.</title>
        <authorList>
            <person name="Warren W."/>
            <person name="Formenti G."/>
            <person name="Fedrigo O."/>
            <person name="Haase B."/>
            <person name="Mountcastle J."/>
            <person name="Balacco J."/>
            <person name="Tracey A."/>
            <person name="Schneider V."/>
            <person name="Okimoto R."/>
            <person name="Cheng H."/>
            <person name="Hawken R."/>
            <person name="Howe K."/>
            <person name="Jarvis E.D."/>
        </authorList>
    </citation>
    <scope>NUCLEOTIDE SEQUENCE [LARGE SCALE GENOMIC DNA]</scope>
    <source>
        <strain evidence="8">Broiler</strain>
    </source>
</reference>
<dbReference type="AlphaFoldDB" id="A0A8V1AK09"/>
<dbReference type="GeneID" id="107055329"/>
<feature type="domain" description="CCHC-type" evidence="7">
    <location>
        <begin position="552"/>
        <end position="566"/>
    </location>
</feature>
<evidence type="ECO:0000256" key="2">
    <source>
        <dbReference type="ARBA" id="ARBA00022723"/>
    </source>
</evidence>
<evidence type="ECO:0000256" key="3">
    <source>
        <dbReference type="ARBA" id="ARBA00022771"/>
    </source>
</evidence>
<reference evidence="8" key="2">
    <citation type="submission" date="2025-05" db="UniProtKB">
        <authorList>
            <consortium name="Ensembl"/>
        </authorList>
    </citation>
    <scope>IDENTIFICATION</scope>
    <source>
        <strain evidence="8">broiler</strain>
    </source>
</reference>
<feature type="domain" description="CCHC-type" evidence="7">
    <location>
        <begin position="578"/>
        <end position="593"/>
    </location>
</feature>
<dbReference type="GO" id="GO:0008270">
    <property type="term" value="F:zinc ion binding"/>
    <property type="evidence" value="ECO:0007669"/>
    <property type="project" value="UniProtKB-KW"/>
</dbReference>
<dbReference type="PROSITE" id="PS50158">
    <property type="entry name" value="ZF_CCHC"/>
    <property type="match status" value="3"/>
</dbReference>
<dbReference type="Proteomes" id="UP000000539">
    <property type="component" value="Chromosome 28"/>
</dbReference>
<feature type="domain" description="CCHC-type" evidence="7">
    <location>
        <begin position="527"/>
        <end position="540"/>
    </location>
</feature>
<dbReference type="RefSeq" id="XP_040509524.2">
    <property type="nucleotide sequence ID" value="XM_040653590.2"/>
</dbReference>
<keyword evidence="4" id="KW-0862">Zinc</keyword>
<proteinExistence type="predicted"/>
<dbReference type="Pfam" id="PF02813">
    <property type="entry name" value="Retro_M"/>
    <property type="match status" value="1"/>
</dbReference>
<dbReference type="Ensembl" id="ENSGALT00010068502.1">
    <property type="protein sequence ID" value="ENSGALP00010042148.1"/>
    <property type="gene ID" value="ENSGALG00010028292.1"/>
</dbReference>
<evidence type="ECO:0000256" key="5">
    <source>
        <dbReference type="PROSITE-ProRule" id="PRU00047"/>
    </source>
</evidence>
<dbReference type="InterPro" id="IPR036875">
    <property type="entry name" value="Znf_CCHC_sf"/>
</dbReference>
<dbReference type="Gene3D" id="4.10.60.10">
    <property type="entry name" value="Zinc finger, CCHC-type"/>
    <property type="match status" value="1"/>
</dbReference>
<dbReference type="InterPro" id="IPR050195">
    <property type="entry name" value="Primate_lentivir_Gag_pol-like"/>
</dbReference>
<dbReference type="Ensembl" id="ENSGALT00010068500.1">
    <property type="protein sequence ID" value="ENSGALP00010042147.1"/>
    <property type="gene ID" value="ENSGALG00010028292.1"/>
</dbReference>
<dbReference type="GO" id="GO:0016032">
    <property type="term" value="P:viral process"/>
    <property type="evidence" value="ECO:0007669"/>
    <property type="project" value="InterPro"/>
</dbReference>
<dbReference type="InterPro" id="IPR001878">
    <property type="entry name" value="Znf_CCHC"/>
</dbReference>
<evidence type="ECO:0000313" key="8">
    <source>
        <dbReference type="Ensembl" id="ENSGALP00010042148.1"/>
    </source>
</evidence>
<dbReference type="InterPro" id="IPR008919">
    <property type="entry name" value="Retrov_capsid_N"/>
</dbReference>
<dbReference type="InterPro" id="IPR008916">
    <property type="entry name" value="Retrov_capsid_C"/>
</dbReference>
<evidence type="ECO:0000256" key="1">
    <source>
        <dbReference type="ARBA" id="ARBA00019628"/>
    </source>
</evidence>
<dbReference type="GlyGen" id="A0A8V1AK09">
    <property type="glycosylation" value="1 site"/>
</dbReference>
<dbReference type="GO" id="GO:0003676">
    <property type="term" value="F:nucleic acid binding"/>
    <property type="evidence" value="ECO:0007669"/>
    <property type="project" value="InterPro"/>
</dbReference>
<dbReference type="SUPFAM" id="SSF47943">
    <property type="entry name" value="Retrovirus capsid protein, N-terminal core domain"/>
    <property type="match status" value="1"/>
</dbReference>
<keyword evidence="2" id="KW-0479">Metal-binding</keyword>
<dbReference type="OrthoDB" id="9386882at2759"/>
<keyword evidence="9" id="KW-1185">Reference proteome</keyword>
<evidence type="ECO:0000259" key="7">
    <source>
        <dbReference type="PROSITE" id="PS50158"/>
    </source>
</evidence>
<sequence>MEHVPKVLLQFCKEYCEKNAPSKKNIQAVISRLEREGEIKAPQEVFDHRRWDHLTSALAQYVMNSQKGGSELKTWGLILGALKAAREEEKVWEEARRLWSPDQTDPGGGSQGVSSDVKQQCRPGGSLSCRNSDEEHSTKIAPSDPNTPGQTTGDKQQDGRIQPSAPLSGEDTLSQGLESPPPYPRQPLYPSLQNFTPPTGAEKGVEEQGGGIPAPSHGAVKGAEEKRGGVFVPTQGVKNRHHTPPEGAGGRRGTDWQGIKDAVEEKGLLTAFPAVLGEEGPEWTPLDPKGVTRLIEAVEKKGLRSPVTINALEALTEPGPMLPYDIENLMRMVLKPVQYTLWKEEWLTELKRVIAAAQDDPGHPVHGTDLMRLMGSAAGMATPRAQLAQLRPGELIATTDAAIGAFRKFARRVEPSTPWSEIAQGPTESFQEFTDRIIKAVEGSDLPRAVHGPVIVDCLKQRSLEDIKTLLRAAPRKIATPEEIIRYVLDKQKTTPLTNEGLAAAITNIMAVTLRPLRAAESYRGPCFQCGQFGHNKAQCTTPMDDEKGGLCFRCGQFGHIKVQCRAMRHGERGRVICQLCGKAGHSARQCRSVRVQQQGNEWGRVPQAQGPSQSSQDGPSMTPTWSLPVRPAPNLKFLTRPPWH</sequence>